<protein>
    <submittedName>
        <fullName evidence="2">SFRICE_029078</fullName>
    </submittedName>
</protein>
<gene>
    <name evidence="2" type="ORF">SFRICE_029078</name>
</gene>
<accession>A0A2H1W8D8</accession>
<name>A0A2H1W8D8_SPOFR</name>
<dbReference type="AlphaFoldDB" id="A0A2H1W8D8"/>
<sequence length="113" mass="12546">MSVGQSSSKAICSFQSVDSYGEERARNSVGISPVSWVRLQTYKFTYTLHPDPKQQFVDHTKSCSVRESNPLPVARQPVAQPPHQPCRGNRAFVSPDSKQSVPPMDNRTISILS</sequence>
<evidence type="ECO:0000313" key="2">
    <source>
        <dbReference type="EMBL" id="SOQ49359.1"/>
    </source>
</evidence>
<proteinExistence type="predicted"/>
<dbReference type="EMBL" id="ODYU01007004">
    <property type="protein sequence ID" value="SOQ49359.1"/>
    <property type="molecule type" value="Genomic_DNA"/>
</dbReference>
<reference evidence="2" key="1">
    <citation type="submission" date="2016-07" db="EMBL/GenBank/DDBJ databases">
        <authorList>
            <person name="Bretaudeau A."/>
        </authorList>
    </citation>
    <scope>NUCLEOTIDE SEQUENCE</scope>
    <source>
        <strain evidence="2">Rice</strain>
        <tissue evidence="2">Whole body</tissue>
    </source>
</reference>
<feature type="region of interest" description="Disordered" evidence="1">
    <location>
        <begin position="73"/>
        <end position="113"/>
    </location>
</feature>
<evidence type="ECO:0000256" key="1">
    <source>
        <dbReference type="SAM" id="MobiDB-lite"/>
    </source>
</evidence>
<organism evidence="2">
    <name type="scientific">Spodoptera frugiperda</name>
    <name type="common">Fall armyworm</name>
    <dbReference type="NCBI Taxonomy" id="7108"/>
    <lineage>
        <taxon>Eukaryota</taxon>
        <taxon>Metazoa</taxon>
        <taxon>Ecdysozoa</taxon>
        <taxon>Arthropoda</taxon>
        <taxon>Hexapoda</taxon>
        <taxon>Insecta</taxon>
        <taxon>Pterygota</taxon>
        <taxon>Neoptera</taxon>
        <taxon>Endopterygota</taxon>
        <taxon>Lepidoptera</taxon>
        <taxon>Glossata</taxon>
        <taxon>Ditrysia</taxon>
        <taxon>Noctuoidea</taxon>
        <taxon>Noctuidae</taxon>
        <taxon>Amphipyrinae</taxon>
        <taxon>Spodoptera</taxon>
    </lineage>
</organism>